<protein>
    <submittedName>
        <fullName evidence="3">Helix-turn-helix domain-containing protein</fullName>
    </submittedName>
</protein>
<evidence type="ECO:0000259" key="2">
    <source>
        <dbReference type="Pfam" id="PF12728"/>
    </source>
</evidence>
<dbReference type="InterPro" id="IPR041657">
    <property type="entry name" value="HTH_17"/>
</dbReference>
<dbReference type="Pfam" id="PF12728">
    <property type="entry name" value="HTH_17"/>
    <property type="match status" value="1"/>
</dbReference>
<feature type="region of interest" description="Disordered" evidence="1">
    <location>
        <begin position="61"/>
        <end position="80"/>
    </location>
</feature>
<gene>
    <name evidence="3" type="ORF">GFC01_01890</name>
</gene>
<organism evidence="3 4">
    <name type="scientific">Desulfofundulus thermobenzoicus</name>
    <dbReference type="NCBI Taxonomy" id="29376"/>
    <lineage>
        <taxon>Bacteria</taxon>
        <taxon>Bacillati</taxon>
        <taxon>Bacillota</taxon>
        <taxon>Clostridia</taxon>
        <taxon>Eubacteriales</taxon>
        <taxon>Peptococcaceae</taxon>
        <taxon>Desulfofundulus</taxon>
    </lineage>
</organism>
<dbReference type="InterPro" id="IPR010093">
    <property type="entry name" value="SinI_DNA-bd"/>
</dbReference>
<sequence>MRDVPEILTVTEVAEWLKLRRSTAYKMVRAGIIPCFKIGRQVRVMRDDVLKIIRQQTISKENQPGGENIITSARPGRDAR</sequence>
<evidence type="ECO:0000256" key="1">
    <source>
        <dbReference type="SAM" id="MobiDB-lite"/>
    </source>
</evidence>
<dbReference type="Proteomes" id="UP000441717">
    <property type="component" value="Unassembled WGS sequence"/>
</dbReference>
<keyword evidence="4" id="KW-1185">Reference proteome</keyword>
<dbReference type="RefSeq" id="WP_152944951.1">
    <property type="nucleotide sequence ID" value="NZ_WHYR01000003.1"/>
</dbReference>
<dbReference type="AlphaFoldDB" id="A0A6N7IN61"/>
<proteinExistence type="predicted"/>
<dbReference type="SUPFAM" id="SSF46955">
    <property type="entry name" value="Putative DNA-binding domain"/>
    <property type="match status" value="1"/>
</dbReference>
<evidence type="ECO:0000313" key="4">
    <source>
        <dbReference type="Proteomes" id="UP000441717"/>
    </source>
</evidence>
<dbReference type="GO" id="GO:0003677">
    <property type="term" value="F:DNA binding"/>
    <property type="evidence" value="ECO:0007669"/>
    <property type="project" value="InterPro"/>
</dbReference>
<feature type="domain" description="Helix-turn-helix" evidence="2">
    <location>
        <begin position="8"/>
        <end position="56"/>
    </location>
</feature>
<dbReference type="NCBIfam" id="TIGR01764">
    <property type="entry name" value="excise"/>
    <property type="match status" value="1"/>
</dbReference>
<dbReference type="OrthoDB" id="9804758at2"/>
<reference evidence="3 4" key="1">
    <citation type="submission" date="2019-10" db="EMBL/GenBank/DDBJ databases">
        <title>Comparative genomics of sulfur disproportionating microorganisms.</title>
        <authorList>
            <person name="Ward L.M."/>
            <person name="Bertran E."/>
            <person name="Johnston D."/>
        </authorList>
    </citation>
    <scope>NUCLEOTIDE SEQUENCE [LARGE SCALE GENOMIC DNA]</scope>
    <source>
        <strain evidence="3 4">DSM 14055</strain>
    </source>
</reference>
<name>A0A6N7IN61_9FIRM</name>
<dbReference type="EMBL" id="WHYR01000003">
    <property type="protein sequence ID" value="MQL51039.1"/>
    <property type="molecule type" value="Genomic_DNA"/>
</dbReference>
<comment type="caution">
    <text evidence="3">The sequence shown here is derived from an EMBL/GenBank/DDBJ whole genome shotgun (WGS) entry which is preliminary data.</text>
</comment>
<evidence type="ECO:0000313" key="3">
    <source>
        <dbReference type="EMBL" id="MQL51039.1"/>
    </source>
</evidence>
<accession>A0A6N7IN61</accession>
<dbReference type="InterPro" id="IPR009061">
    <property type="entry name" value="DNA-bd_dom_put_sf"/>
</dbReference>